<dbReference type="Gene3D" id="2.40.50.230">
    <property type="entry name" value="Gp5 N-terminal domain"/>
    <property type="match status" value="1"/>
</dbReference>
<dbReference type="KEGG" id="pazo:AYR47_24735"/>
<evidence type="ECO:0000313" key="5">
    <source>
        <dbReference type="EMBL" id="AMN81320.1"/>
    </source>
</evidence>
<dbReference type="InterPro" id="IPR050708">
    <property type="entry name" value="T6SS_VgrG/RHS"/>
</dbReference>
<dbReference type="Pfam" id="PF10106">
    <property type="entry name" value="DUF2345"/>
    <property type="match status" value="1"/>
</dbReference>
<dbReference type="SUPFAM" id="SSF69349">
    <property type="entry name" value="Phage fibre proteins"/>
    <property type="match status" value="1"/>
</dbReference>
<dbReference type="AlphaFoldDB" id="A0A127I405"/>
<accession>A0A127I405</accession>
<dbReference type="InterPro" id="IPR017847">
    <property type="entry name" value="T6SS_RhsGE_Vgr_subset"/>
</dbReference>
<organism evidence="5 6">
    <name type="scientific">Pseudomonas azotoformans</name>
    <dbReference type="NCBI Taxonomy" id="47878"/>
    <lineage>
        <taxon>Bacteria</taxon>
        <taxon>Pseudomonadati</taxon>
        <taxon>Pseudomonadota</taxon>
        <taxon>Gammaproteobacteria</taxon>
        <taxon>Pseudomonadales</taxon>
        <taxon>Pseudomonadaceae</taxon>
        <taxon>Pseudomonas</taxon>
    </lineage>
</organism>
<dbReference type="InterPro" id="IPR028244">
    <property type="entry name" value="T6SS_Rhs_Vgr_dom"/>
</dbReference>
<dbReference type="Pfam" id="PF13296">
    <property type="entry name" value="T6SS_Vgr"/>
    <property type="match status" value="1"/>
</dbReference>
<proteinExistence type="inferred from homology"/>
<dbReference type="InterPro" id="IPR006531">
    <property type="entry name" value="Gp5/Vgr_OB"/>
</dbReference>
<evidence type="ECO:0000313" key="6">
    <source>
        <dbReference type="Proteomes" id="UP000070516"/>
    </source>
</evidence>
<dbReference type="PANTHER" id="PTHR32305:SF11">
    <property type="entry name" value="TYPE VI SECRETION SYSTEM SPIKE PROTEIN VGRG3"/>
    <property type="match status" value="1"/>
</dbReference>
<gene>
    <name evidence="5" type="ORF">AYR47_24735</name>
</gene>
<evidence type="ECO:0000256" key="1">
    <source>
        <dbReference type="ARBA" id="ARBA00005558"/>
    </source>
</evidence>
<comment type="similarity">
    <text evidence="1">Belongs to the VgrG protein family.</text>
</comment>
<dbReference type="SUPFAM" id="SSF69255">
    <property type="entry name" value="gp5 N-terminal domain-like"/>
    <property type="match status" value="1"/>
</dbReference>
<dbReference type="InterPro" id="IPR037026">
    <property type="entry name" value="Vgr_OB-fold_dom_sf"/>
</dbReference>
<feature type="domain" description="Putative type VI secretion system Rhs element associated Vgr" evidence="4">
    <location>
        <begin position="475"/>
        <end position="581"/>
    </location>
</feature>
<dbReference type="Gene3D" id="3.55.50.10">
    <property type="entry name" value="Baseplate protein-like domains"/>
    <property type="match status" value="1"/>
</dbReference>
<dbReference type="Proteomes" id="UP000070516">
    <property type="component" value="Chromosome"/>
</dbReference>
<sequence>MPNLRDVRFTFSSSADINFDVVSFELTEGLCELYCLSVDLVSTSANADFAQLLDQPAVMTIWQGEQPVRHVHGLISRFEQGKTGFRRTAYRAVIEPQLARARLQSDWRIFQQRSVPQILEQLCNERRWGACTQRLTENHLPREYCVQPGELDWDFYQRLAAEEGLLSIFQHSEGGHQLIQADHIASFGVIEGEALVYEANPGGDQAQPALHSFTYREQVRSANQTQRDYTFTHPRYNLEQREQAPQLEHQSPDYERYDYPGRYKHDDAGKPFTLTRLQGLRGDARTAEVSGDDARLVPGLAFDLVGHPREDLNIGWRAATIHHIGRQHTAMEEEATGSQVGTHYSFTATLIPDTVEWQAPPRPKPCIEGPQIATIVGPPGEEIYCDEHGRVRLQFPWDREGQDDDRSSCWVRVTHNWAGAGWGHVALPRVGQEVLVGFLHGDPDQPMVIGRSYHAINRSPYKLPAFKALSPIRSKELHGERHNELRLDDTTGQISATLMSDHQASALNLGYLTHPRPGGGVPRGEGFELRTDAHGVLRAGGGLLLTTQRRPRAAEHHTDLPETAEQLDTARQHHATFASEARDHLAQDSGDQDEVADALKAQQQAIRGTGGNPGANQYPELAEPHLVLHSPAGIASSTPQSTHIASGEHLALSSGGHTSLAIGKRLLISASRGVRTFVQSLGWRLVAASGDIDIRALKDNINLLAKLKVTVTAERITLSAKEEIVIQAAGSSTTYNAGGITHATSGLYTAHAVDFIYDAAKSKAAAFPEAPKAGKGNLELIQQYANGISFKGGEYKVEDALGKVFKGSLDGNGFAAVAGVAPGPAKVLFSKDPVDVWTDPGFPGPHEQIKADAIETSGQTLPAPAKALLDQVLNATKQSPMSLATDLLKKTVPMPDAATALASQLPQSLMKNAEMLGLPRKLSEKTQ</sequence>
<dbReference type="InterPro" id="IPR018769">
    <property type="entry name" value="VgrG2_DUF2345"/>
</dbReference>
<protein>
    <recommendedName>
        <fullName evidence="7">Type VI secretion system tip protein VgrG</fullName>
    </recommendedName>
</protein>
<dbReference type="Pfam" id="PF05954">
    <property type="entry name" value="Phage_GPD"/>
    <property type="match status" value="1"/>
</dbReference>
<dbReference type="SUPFAM" id="SSF69279">
    <property type="entry name" value="Phage tail proteins"/>
    <property type="match status" value="2"/>
</dbReference>
<evidence type="ECO:0000259" key="3">
    <source>
        <dbReference type="Pfam" id="PF10106"/>
    </source>
</evidence>
<dbReference type="RefSeq" id="WP_061448839.1">
    <property type="nucleotide sequence ID" value="NZ_CP014546.1"/>
</dbReference>
<dbReference type="Pfam" id="PF04717">
    <property type="entry name" value="Phage_base_V"/>
    <property type="match status" value="1"/>
</dbReference>
<dbReference type="Gene3D" id="2.30.110.50">
    <property type="match status" value="1"/>
</dbReference>
<evidence type="ECO:0000259" key="4">
    <source>
        <dbReference type="Pfam" id="PF13296"/>
    </source>
</evidence>
<name>A0A127I405_PSEAZ</name>
<evidence type="ECO:0000259" key="2">
    <source>
        <dbReference type="Pfam" id="PF04717"/>
    </source>
</evidence>
<dbReference type="NCBIfam" id="TIGR01646">
    <property type="entry name" value="vgr_GE"/>
    <property type="match status" value="1"/>
</dbReference>
<dbReference type="EMBL" id="CP014546">
    <property type="protein sequence ID" value="AMN81320.1"/>
    <property type="molecule type" value="Genomic_DNA"/>
</dbReference>
<dbReference type="InterPro" id="IPR006533">
    <property type="entry name" value="T6SS_Vgr_RhsGE"/>
</dbReference>
<dbReference type="Gene3D" id="4.10.220.110">
    <property type="match status" value="1"/>
</dbReference>
<feature type="domain" description="Gp5/Type VI secretion system Vgr protein OB-fold" evidence="2">
    <location>
        <begin position="387"/>
        <end position="453"/>
    </location>
</feature>
<feature type="domain" description="DUF2345" evidence="3">
    <location>
        <begin position="615"/>
        <end position="754"/>
    </location>
</feature>
<reference evidence="5 6" key="1">
    <citation type="submission" date="2016-02" db="EMBL/GenBank/DDBJ databases">
        <title>Complete genome sequence of Pseudomonas azotoformans S4.</title>
        <authorList>
            <person name="Fang Y."/>
            <person name="Wu L."/>
            <person name="Feng G."/>
        </authorList>
    </citation>
    <scope>NUCLEOTIDE SEQUENCE [LARGE SCALE GENOMIC DNA]</scope>
    <source>
        <strain evidence="5 6">S4</strain>
    </source>
</reference>
<dbReference type="PANTHER" id="PTHR32305">
    <property type="match status" value="1"/>
</dbReference>
<dbReference type="NCBIfam" id="TIGR03361">
    <property type="entry name" value="VI_Rhs_Vgr"/>
    <property type="match status" value="1"/>
</dbReference>
<evidence type="ECO:0008006" key="7">
    <source>
        <dbReference type="Google" id="ProtNLM"/>
    </source>
</evidence>